<sequence length="69" mass="7881">MPWHAIPAHACLPQEYYHPPIYTFCTKSKVTGTDINFLRNHNFRRQARRQATLSGRRAGNKGSVLGNMP</sequence>
<organism evidence="2">
    <name type="scientific">Helianthus annuus</name>
    <name type="common">Common sunflower</name>
    <dbReference type="NCBI Taxonomy" id="4232"/>
    <lineage>
        <taxon>Eukaryota</taxon>
        <taxon>Viridiplantae</taxon>
        <taxon>Streptophyta</taxon>
        <taxon>Embryophyta</taxon>
        <taxon>Tracheophyta</taxon>
        <taxon>Spermatophyta</taxon>
        <taxon>Magnoliopsida</taxon>
        <taxon>eudicotyledons</taxon>
        <taxon>Gunneridae</taxon>
        <taxon>Pentapetalae</taxon>
        <taxon>asterids</taxon>
        <taxon>campanulids</taxon>
        <taxon>Asterales</taxon>
        <taxon>Asteraceae</taxon>
        <taxon>Asteroideae</taxon>
        <taxon>Heliantheae alliance</taxon>
        <taxon>Heliantheae</taxon>
        <taxon>Helianthus</taxon>
    </lineage>
</organism>
<gene>
    <name evidence="2" type="ORF">HannXRQ_Chr00c0136g0571921</name>
</gene>
<accession>A0A1Y3BXS5</accession>
<dbReference type="AlphaFoldDB" id="A0A1Y3BXS5"/>
<evidence type="ECO:0000313" key="2">
    <source>
        <dbReference type="EMBL" id="OTF84623.1"/>
    </source>
</evidence>
<dbReference type="InParanoid" id="A0A1Y3BXS5"/>
<dbReference type="EMBL" id="KZ113459">
    <property type="protein sequence ID" value="OTF84623.1"/>
    <property type="molecule type" value="Genomic_DNA"/>
</dbReference>
<proteinExistence type="predicted"/>
<reference evidence="2" key="1">
    <citation type="submission" date="2017-02" db="EMBL/GenBank/DDBJ databases">
        <title>Sunflower complete genome.</title>
        <authorList>
            <person name="Langlade N."/>
            <person name="Munos S."/>
        </authorList>
    </citation>
    <scope>NUCLEOTIDE SEQUENCE [LARGE SCALE GENOMIC DNA]</scope>
    <source>
        <tissue evidence="2">Leaves</tissue>
    </source>
</reference>
<feature type="region of interest" description="Disordered" evidence="1">
    <location>
        <begin position="48"/>
        <end position="69"/>
    </location>
</feature>
<evidence type="ECO:0000256" key="1">
    <source>
        <dbReference type="SAM" id="MobiDB-lite"/>
    </source>
</evidence>
<protein>
    <submittedName>
        <fullName evidence="2">Uncharacterized protein</fullName>
    </submittedName>
</protein>
<name>A0A1Y3BXS5_HELAN</name>